<comment type="function">
    <text evidence="6">Specifically methylates the N7 position of a guanine in 16S rRNA.</text>
</comment>
<evidence type="ECO:0000256" key="2">
    <source>
        <dbReference type="ARBA" id="ARBA00022552"/>
    </source>
</evidence>
<comment type="subcellular location">
    <subcellularLocation>
        <location evidence="6">Cytoplasm</location>
    </subcellularLocation>
</comment>
<proteinExistence type="inferred from homology"/>
<dbReference type="PANTHER" id="PTHR31760:SF0">
    <property type="entry name" value="S-ADENOSYL-L-METHIONINE-DEPENDENT METHYLTRANSFERASES SUPERFAMILY PROTEIN"/>
    <property type="match status" value="1"/>
</dbReference>
<feature type="binding site" evidence="6">
    <location>
        <position position="77"/>
    </location>
    <ligand>
        <name>S-adenosyl-L-methionine</name>
        <dbReference type="ChEBI" id="CHEBI:59789"/>
    </ligand>
</feature>
<evidence type="ECO:0000256" key="6">
    <source>
        <dbReference type="HAMAP-Rule" id="MF_00074"/>
    </source>
</evidence>
<evidence type="ECO:0000256" key="4">
    <source>
        <dbReference type="ARBA" id="ARBA00022679"/>
    </source>
</evidence>
<dbReference type="GO" id="GO:0070043">
    <property type="term" value="F:rRNA (guanine-N7-)-methyltransferase activity"/>
    <property type="evidence" value="ECO:0007669"/>
    <property type="project" value="UniProtKB-UniRule"/>
</dbReference>
<evidence type="ECO:0000256" key="3">
    <source>
        <dbReference type="ARBA" id="ARBA00022603"/>
    </source>
</evidence>
<evidence type="ECO:0000313" key="7">
    <source>
        <dbReference type="EMBL" id="EKD30209.1"/>
    </source>
</evidence>
<dbReference type="EMBL" id="AMFJ01034119">
    <property type="protein sequence ID" value="EKD30209.1"/>
    <property type="molecule type" value="Genomic_DNA"/>
</dbReference>
<evidence type="ECO:0000256" key="5">
    <source>
        <dbReference type="ARBA" id="ARBA00022691"/>
    </source>
</evidence>
<dbReference type="HAMAP" id="MF_00074">
    <property type="entry name" value="16SrRNA_methyltr_G"/>
    <property type="match status" value="1"/>
</dbReference>
<accession>K1YXV5</accession>
<dbReference type="AlphaFoldDB" id="K1YXV5"/>
<dbReference type="EC" id="2.1.1.-" evidence="6"/>
<comment type="similarity">
    <text evidence="6">Belongs to the methyltransferase superfamily. RNA methyltransferase RsmG family.</text>
</comment>
<evidence type="ECO:0000256" key="1">
    <source>
        <dbReference type="ARBA" id="ARBA00022490"/>
    </source>
</evidence>
<feature type="binding site" evidence="6">
    <location>
        <begin position="123"/>
        <end position="124"/>
    </location>
    <ligand>
        <name>S-adenosyl-L-methionine</name>
        <dbReference type="ChEBI" id="CHEBI:59789"/>
    </ligand>
</feature>
<dbReference type="SUPFAM" id="SSF53335">
    <property type="entry name" value="S-adenosyl-L-methionine-dependent methyltransferases"/>
    <property type="match status" value="1"/>
</dbReference>
<keyword evidence="2 6" id="KW-0698">rRNA processing</keyword>
<dbReference type="GO" id="GO:0005829">
    <property type="term" value="C:cytosol"/>
    <property type="evidence" value="ECO:0007669"/>
    <property type="project" value="TreeGrafter"/>
</dbReference>
<name>K1YXV5_9BACT</name>
<dbReference type="PANTHER" id="PTHR31760">
    <property type="entry name" value="S-ADENOSYL-L-METHIONINE-DEPENDENT METHYLTRANSFERASES SUPERFAMILY PROTEIN"/>
    <property type="match status" value="1"/>
</dbReference>
<gene>
    <name evidence="6" type="primary">rsmG</name>
    <name evidence="7" type="ORF">ACD_78C00119G0002</name>
</gene>
<keyword evidence="1 6" id="KW-0963">Cytoplasm</keyword>
<dbReference type="InterPro" id="IPR029063">
    <property type="entry name" value="SAM-dependent_MTases_sf"/>
</dbReference>
<dbReference type="Gene3D" id="3.40.50.150">
    <property type="entry name" value="Vaccinia Virus protein VP39"/>
    <property type="match status" value="1"/>
</dbReference>
<dbReference type="NCBIfam" id="TIGR00138">
    <property type="entry name" value="rsmG_gidB"/>
    <property type="match status" value="1"/>
</dbReference>
<comment type="caution">
    <text evidence="7">The sequence shown here is derived from an EMBL/GenBank/DDBJ whole genome shotgun (WGS) entry which is preliminary data.</text>
</comment>
<dbReference type="PIRSF" id="PIRSF003078">
    <property type="entry name" value="GidB"/>
    <property type="match status" value="1"/>
</dbReference>
<keyword evidence="3 6" id="KW-0489">Methyltransferase</keyword>
<reference evidence="7" key="1">
    <citation type="journal article" date="2012" name="Science">
        <title>Fermentation, hydrogen, and sulfur metabolism in multiple uncultivated bacterial phyla.</title>
        <authorList>
            <person name="Wrighton K.C."/>
            <person name="Thomas B.C."/>
            <person name="Sharon I."/>
            <person name="Miller C.S."/>
            <person name="Castelle C.J."/>
            <person name="VerBerkmoes N.C."/>
            <person name="Wilkins M.J."/>
            <person name="Hettich R.L."/>
            <person name="Lipton M.S."/>
            <person name="Williams K.H."/>
            <person name="Long P.E."/>
            <person name="Banfield J.F."/>
        </authorList>
    </citation>
    <scope>NUCLEOTIDE SEQUENCE [LARGE SCALE GENOMIC DNA]</scope>
</reference>
<dbReference type="InterPro" id="IPR003682">
    <property type="entry name" value="rRNA_ssu_MeTfrase_G"/>
</dbReference>
<feature type="binding site" evidence="6">
    <location>
        <position position="142"/>
    </location>
    <ligand>
        <name>S-adenosyl-L-methionine</name>
        <dbReference type="ChEBI" id="CHEBI:59789"/>
    </ligand>
</feature>
<protein>
    <recommendedName>
        <fullName evidence="6">Ribosomal RNA small subunit methyltransferase G</fullName>
        <ecNumber evidence="6">2.1.1.-</ecNumber>
    </recommendedName>
    <alternativeName>
        <fullName evidence="6">16S rRNA 7-methylguanosine methyltransferase</fullName>
        <shortName evidence="6">16S rRNA m7G methyltransferase</shortName>
    </alternativeName>
</protein>
<sequence>MSHFSLFSQYHIELEPSEEVIFRKFLDLFLEYNAHTNLSAIRTPEGIVEKHFIDSLMLGNAVELHGKVLDIGSGGGFPGIPLKILFPEVDFTLMDSVGKKVRAMNHFIEWLGLTGIKAVQARAEEVAKLPEYKRQFDFIVSRATAYLPQILEWAEPFLAKDGQIILYKLASPDELAEGKQILKRLGLRLVGAEDYTIGEQERVFLIFERI</sequence>
<feature type="binding site" evidence="6">
    <location>
        <position position="72"/>
    </location>
    <ligand>
        <name>S-adenosyl-L-methionine</name>
        <dbReference type="ChEBI" id="CHEBI:59789"/>
    </ligand>
</feature>
<dbReference type="Pfam" id="PF02527">
    <property type="entry name" value="GidB"/>
    <property type="match status" value="1"/>
</dbReference>
<keyword evidence="4 6" id="KW-0808">Transferase</keyword>
<keyword evidence="5 6" id="KW-0949">S-adenosyl-L-methionine</keyword>
<comment type="caution">
    <text evidence="6">Lacks conserved residue(s) required for the propagation of feature annotation.</text>
</comment>
<organism evidence="7">
    <name type="scientific">uncultured bacterium</name>
    <name type="common">gcode 4</name>
    <dbReference type="NCBI Taxonomy" id="1234023"/>
    <lineage>
        <taxon>Bacteria</taxon>
        <taxon>environmental samples</taxon>
    </lineage>
</organism>